<evidence type="ECO:0000313" key="3">
    <source>
        <dbReference type="Proteomes" id="UP000027195"/>
    </source>
</evidence>
<dbReference type="EMBL" id="KL198028">
    <property type="protein sequence ID" value="KDQ16324.1"/>
    <property type="molecule type" value="Genomic_DNA"/>
</dbReference>
<dbReference type="OrthoDB" id="3060725at2759"/>
<dbReference type="InParanoid" id="A0A067MLD4"/>
<organism evidence="2 3">
    <name type="scientific">Botryobasidium botryosum (strain FD-172 SS1)</name>
    <dbReference type="NCBI Taxonomy" id="930990"/>
    <lineage>
        <taxon>Eukaryota</taxon>
        <taxon>Fungi</taxon>
        <taxon>Dikarya</taxon>
        <taxon>Basidiomycota</taxon>
        <taxon>Agaricomycotina</taxon>
        <taxon>Agaricomycetes</taxon>
        <taxon>Cantharellales</taxon>
        <taxon>Botryobasidiaceae</taxon>
        <taxon>Botryobasidium</taxon>
    </lineage>
</organism>
<feature type="compositionally biased region" description="Low complexity" evidence="1">
    <location>
        <begin position="203"/>
        <end position="216"/>
    </location>
</feature>
<gene>
    <name evidence="2" type="ORF">BOTBODRAFT_173217</name>
</gene>
<protein>
    <submittedName>
        <fullName evidence="2">Uncharacterized protein</fullName>
    </submittedName>
</protein>
<dbReference type="Proteomes" id="UP000027195">
    <property type="component" value="Unassembled WGS sequence"/>
</dbReference>
<dbReference type="STRING" id="930990.A0A067MLD4"/>
<sequence>MLIRTDLPADFRKDAYDMIIERVSPLTSLLANPECLANSVIQADAKGHANWMDTGDSEGARESMVMVVGQLDEGIKVGCMGNKARDSSMITDKTRVKFPLPLVIPTKAPQAITDLYNDQVFACVEQQAAGEAKSGPVGPNVRLESRGFARAPGVPGHATMTGENAVIHMSSGDLYVIPPRLDAVTQGVSIQRSSRRAGGAGGANTAATAPENTGTNPVTLQTTYAASDFPDYDASRFSLSRARAVQFDFRDIENKLVPTPRLHEVFRPGTLVICTCSLSMWKFTKEGEESHTYQLIVKSMRVIDDTPVYVDYTTTPEPVAGTPLPRISPQKRLAEFDSLDFTTPTKKVKTLRKRQ</sequence>
<feature type="region of interest" description="Disordered" evidence="1">
    <location>
        <begin position="187"/>
        <end position="218"/>
    </location>
</feature>
<accession>A0A067MLD4</accession>
<name>A0A067MLD4_BOTB1</name>
<evidence type="ECO:0000256" key="1">
    <source>
        <dbReference type="SAM" id="MobiDB-lite"/>
    </source>
</evidence>
<dbReference type="HOGENOM" id="CLU_780717_0_0_1"/>
<keyword evidence="3" id="KW-1185">Reference proteome</keyword>
<reference evidence="3" key="1">
    <citation type="journal article" date="2014" name="Proc. Natl. Acad. Sci. U.S.A.">
        <title>Extensive sampling of basidiomycete genomes demonstrates inadequacy of the white-rot/brown-rot paradigm for wood decay fungi.</title>
        <authorList>
            <person name="Riley R."/>
            <person name="Salamov A.A."/>
            <person name="Brown D.W."/>
            <person name="Nagy L.G."/>
            <person name="Floudas D."/>
            <person name="Held B.W."/>
            <person name="Levasseur A."/>
            <person name="Lombard V."/>
            <person name="Morin E."/>
            <person name="Otillar R."/>
            <person name="Lindquist E.A."/>
            <person name="Sun H."/>
            <person name="LaButti K.M."/>
            <person name="Schmutz J."/>
            <person name="Jabbour D."/>
            <person name="Luo H."/>
            <person name="Baker S.E."/>
            <person name="Pisabarro A.G."/>
            <person name="Walton J.D."/>
            <person name="Blanchette R.A."/>
            <person name="Henrissat B."/>
            <person name="Martin F."/>
            <person name="Cullen D."/>
            <person name="Hibbett D.S."/>
            <person name="Grigoriev I.V."/>
        </authorList>
    </citation>
    <scope>NUCLEOTIDE SEQUENCE [LARGE SCALE GENOMIC DNA]</scope>
    <source>
        <strain evidence="3">FD-172 SS1</strain>
    </source>
</reference>
<dbReference type="AlphaFoldDB" id="A0A067MLD4"/>
<proteinExistence type="predicted"/>
<evidence type="ECO:0000313" key="2">
    <source>
        <dbReference type="EMBL" id="KDQ16324.1"/>
    </source>
</evidence>